<gene>
    <name evidence="3" type="ORF">H257_16711</name>
</gene>
<dbReference type="EMBL" id="KI913204">
    <property type="protein sequence ID" value="ETV66898.1"/>
    <property type="molecule type" value="Genomic_DNA"/>
</dbReference>
<dbReference type="InterPro" id="IPR018497">
    <property type="entry name" value="Peptidase_M13_C"/>
</dbReference>
<evidence type="ECO:0000313" key="3">
    <source>
        <dbReference type="EMBL" id="ETV66898.1"/>
    </source>
</evidence>
<dbReference type="PROSITE" id="PS51885">
    <property type="entry name" value="NEPRILYSIN"/>
    <property type="match status" value="1"/>
</dbReference>
<evidence type="ECO:0000256" key="1">
    <source>
        <dbReference type="ARBA" id="ARBA00007357"/>
    </source>
</evidence>
<evidence type="ECO:0000259" key="2">
    <source>
        <dbReference type="Pfam" id="PF01431"/>
    </source>
</evidence>
<accession>W4FJH6</accession>
<feature type="domain" description="Peptidase M13 C-terminal" evidence="2">
    <location>
        <begin position="99"/>
        <end position="164"/>
    </location>
</feature>
<reference evidence="3" key="1">
    <citation type="submission" date="2013-12" db="EMBL/GenBank/DDBJ databases">
        <title>The Genome Sequence of Aphanomyces astaci APO3.</title>
        <authorList>
            <consortium name="The Broad Institute Genomics Platform"/>
            <person name="Russ C."/>
            <person name="Tyler B."/>
            <person name="van West P."/>
            <person name="Dieguez-Uribeondo J."/>
            <person name="Young S.K."/>
            <person name="Zeng Q."/>
            <person name="Gargeya S."/>
            <person name="Fitzgerald M."/>
            <person name="Abouelleil A."/>
            <person name="Alvarado L."/>
            <person name="Chapman S.B."/>
            <person name="Gainer-Dewar J."/>
            <person name="Goldberg J."/>
            <person name="Griggs A."/>
            <person name="Gujja S."/>
            <person name="Hansen M."/>
            <person name="Howarth C."/>
            <person name="Imamovic A."/>
            <person name="Ireland A."/>
            <person name="Larimer J."/>
            <person name="McCowan C."/>
            <person name="Murphy C."/>
            <person name="Pearson M."/>
            <person name="Poon T.W."/>
            <person name="Priest M."/>
            <person name="Roberts A."/>
            <person name="Saif S."/>
            <person name="Shea T."/>
            <person name="Sykes S."/>
            <person name="Wortman J."/>
            <person name="Nusbaum C."/>
            <person name="Birren B."/>
        </authorList>
    </citation>
    <scope>NUCLEOTIDE SEQUENCE [LARGE SCALE GENOMIC DNA]</scope>
    <source>
        <strain evidence="3">APO3</strain>
    </source>
</reference>
<comment type="similarity">
    <text evidence="1">Belongs to the peptidase M13 family.</text>
</comment>
<dbReference type="OrthoDB" id="6475849at2759"/>
<organism evidence="3">
    <name type="scientific">Aphanomyces astaci</name>
    <name type="common">Crayfish plague agent</name>
    <dbReference type="NCBI Taxonomy" id="112090"/>
    <lineage>
        <taxon>Eukaryota</taxon>
        <taxon>Sar</taxon>
        <taxon>Stramenopiles</taxon>
        <taxon>Oomycota</taxon>
        <taxon>Saprolegniomycetes</taxon>
        <taxon>Saprolegniales</taxon>
        <taxon>Verrucalvaceae</taxon>
        <taxon>Aphanomyces</taxon>
    </lineage>
</organism>
<dbReference type="SUPFAM" id="SSF55486">
    <property type="entry name" value="Metalloproteases ('zincins'), catalytic domain"/>
    <property type="match status" value="1"/>
</dbReference>
<dbReference type="Gene3D" id="3.40.390.10">
    <property type="entry name" value="Collagenase (Catalytic Domain)"/>
    <property type="match status" value="1"/>
</dbReference>
<name>W4FJH6_APHAT</name>
<dbReference type="PANTHER" id="PTHR11733">
    <property type="entry name" value="ZINC METALLOPROTEASE FAMILY M13 NEPRILYSIN-RELATED"/>
    <property type="match status" value="1"/>
</dbReference>
<dbReference type="InterPro" id="IPR000718">
    <property type="entry name" value="Peptidase_M13"/>
</dbReference>
<dbReference type="PANTHER" id="PTHR11733:SF167">
    <property type="entry name" value="FI17812P1-RELATED"/>
    <property type="match status" value="1"/>
</dbReference>
<dbReference type="MEROPS" id="M13.A14"/>
<proteinExistence type="inferred from homology"/>
<dbReference type="GO" id="GO:0004222">
    <property type="term" value="F:metalloendopeptidase activity"/>
    <property type="evidence" value="ECO:0007669"/>
    <property type="project" value="InterPro"/>
</dbReference>
<dbReference type="GO" id="GO:0005886">
    <property type="term" value="C:plasma membrane"/>
    <property type="evidence" value="ECO:0007669"/>
    <property type="project" value="TreeGrafter"/>
</dbReference>
<dbReference type="RefSeq" id="XP_009843539.1">
    <property type="nucleotide sequence ID" value="XM_009845237.1"/>
</dbReference>
<dbReference type="Pfam" id="PF01431">
    <property type="entry name" value="Peptidase_M13"/>
    <property type="match status" value="1"/>
</dbReference>
<dbReference type="AlphaFoldDB" id="W4FJH6"/>
<dbReference type="GO" id="GO:0016485">
    <property type="term" value="P:protein processing"/>
    <property type="evidence" value="ECO:0007669"/>
    <property type="project" value="TreeGrafter"/>
</dbReference>
<dbReference type="GeneID" id="20818707"/>
<sequence length="167" mass="18086">MDGRPLGKGRVVRVTQRKGGLGTQEGVLGRVVFVATGGDVHEGRDAVLGQNVFLAAILQNPLFAQNFGAIAMVICDTYSRTGSTTTVPQLIPVAVHGRSRCTLFYLSFAQASCSKNTDARLANHLPDPHPPGRFRVTGVLQNNAEFARVFQCPTDSYLNPSKKCLWE</sequence>
<protein>
    <recommendedName>
        <fullName evidence="2">Peptidase M13 C-terminal domain-containing protein</fullName>
    </recommendedName>
</protein>
<dbReference type="VEuPathDB" id="FungiDB:H257_16711"/>
<dbReference type="InterPro" id="IPR024079">
    <property type="entry name" value="MetalloPept_cat_dom_sf"/>
</dbReference>